<keyword evidence="2" id="KW-1185">Reference proteome</keyword>
<dbReference type="AlphaFoldDB" id="A0A6H5H871"/>
<gene>
    <name evidence="1" type="ORF">NTEN_LOCUS17290</name>
</gene>
<sequence length="406" mass="46290">MLIIDKDVAKFVKNVHRLFLKKIFRLKECEAKKNRWLGSERWMPAKLQSEINQYFEGARVPKVEPRVNMPDGSERHTGHNSVFSIKWKPPAIKSLTHHGYKAINESRRHVPGVLNGHSAAHTAIDRVRADDPLRLFRLSAPISDSSSKGSTIYLRFWTKTKLANRQYSISTYLQSLEKSLHEKLTPAGARLRLSAGRHTKRCESAAGFQASHIYQVFHVNRAGCFPVHKTEGKFSKRKPLIFSVHQPRQHKMSLKKTLHEAVFLVHTNPTISYSSFRYNLNIFPAVSLCEFVEVRGDKPAIHLTHEVTSTAASLLKSSEASPVPADQCVDNVCAYPCTSLTYRLKIRPSTTDEKVVDFVAVTLLLNQCIRTELEVLGFEFVKAYNCQYYRGATTFESENFCMQRKK</sequence>
<feature type="non-terminal residue" evidence="1">
    <location>
        <position position="406"/>
    </location>
</feature>
<accession>A0A6H5H871</accession>
<evidence type="ECO:0000313" key="1">
    <source>
        <dbReference type="EMBL" id="CAB0012573.1"/>
    </source>
</evidence>
<name>A0A6H5H871_9HEMI</name>
<proteinExistence type="predicted"/>
<protein>
    <submittedName>
        <fullName evidence="1">Uncharacterized protein</fullName>
    </submittedName>
</protein>
<reference evidence="1 2" key="1">
    <citation type="submission" date="2020-02" db="EMBL/GenBank/DDBJ databases">
        <authorList>
            <person name="Ferguson B K."/>
        </authorList>
    </citation>
    <scope>NUCLEOTIDE SEQUENCE [LARGE SCALE GENOMIC DNA]</scope>
</reference>
<dbReference type="Proteomes" id="UP000479000">
    <property type="component" value="Unassembled WGS sequence"/>
</dbReference>
<evidence type="ECO:0000313" key="2">
    <source>
        <dbReference type="Proteomes" id="UP000479000"/>
    </source>
</evidence>
<dbReference type="EMBL" id="CADCXU010025551">
    <property type="protein sequence ID" value="CAB0012573.1"/>
    <property type="molecule type" value="Genomic_DNA"/>
</dbReference>
<organism evidence="1 2">
    <name type="scientific">Nesidiocoris tenuis</name>
    <dbReference type="NCBI Taxonomy" id="355587"/>
    <lineage>
        <taxon>Eukaryota</taxon>
        <taxon>Metazoa</taxon>
        <taxon>Ecdysozoa</taxon>
        <taxon>Arthropoda</taxon>
        <taxon>Hexapoda</taxon>
        <taxon>Insecta</taxon>
        <taxon>Pterygota</taxon>
        <taxon>Neoptera</taxon>
        <taxon>Paraneoptera</taxon>
        <taxon>Hemiptera</taxon>
        <taxon>Heteroptera</taxon>
        <taxon>Panheteroptera</taxon>
        <taxon>Cimicomorpha</taxon>
        <taxon>Miridae</taxon>
        <taxon>Dicyphina</taxon>
        <taxon>Nesidiocoris</taxon>
    </lineage>
</organism>